<protein>
    <submittedName>
        <fullName evidence="1">Uncharacterized protein</fullName>
    </submittedName>
</protein>
<evidence type="ECO:0000313" key="1">
    <source>
        <dbReference type="EMBL" id="KAI7745412.1"/>
    </source>
</evidence>
<proteinExistence type="predicted"/>
<comment type="caution">
    <text evidence="1">The sequence shown here is derived from an EMBL/GenBank/DDBJ whole genome shotgun (WGS) entry which is preliminary data.</text>
</comment>
<gene>
    <name evidence="1" type="ORF">M8C21_016010</name>
</gene>
<accession>A0AAD5CP73</accession>
<name>A0AAD5CP73_AMBAR</name>
<organism evidence="1 2">
    <name type="scientific">Ambrosia artemisiifolia</name>
    <name type="common">Common ragweed</name>
    <dbReference type="NCBI Taxonomy" id="4212"/>
    <lineage>
        <taxon>Eukaryota</taxon>
        <taxon>Viridiplantae</taxon>
        <taxon>Streptophyta</taxon>
        <taxon>Embryophyta</taxon>
        <taxon>Tracheophyta</taxon>
        <taxon>Spermatophyta</taxon>
        <taxon>Magnoliopsida</taxon>
        <taxon>eudicotyledons</taxon>
        <taxon>Gunneridae</taxon>
        <taxon>Pentapetalae</taxon>
        <taxon>asterids</taxon>
        <taxon>campanulids</taxon>
        <taxon>Asterales</taxon>
        <taxon>Asteraceae</taxon>
        <taxon>Asteroideae</taxon>
        <taxon>Heliantheae alliance</taxon>
        <taxon>Heliantheae</taxon>
        <taxon>Ambrosia</taxon>
    </lineage>
</organism>
<keyword evidence="2" id="KW-1185">Reference proteome</keyword>
<reference evidence="1" key="1">
    <citation type="submission" date="2022-06" db="EMBL/GenBank/DDBJ databases">
        <title>Uncovering the hologenomic basis of an extraordinary plant invasion.</title>
        <authorList>
            <person name="Bieker V.C."/>
            <person name="Martin M.D."/>
            <person name="Gilbert T."/>
            <person name="Hodgins K."/>
            <person name="Battlay P."/>
            <person name="Petersen B."/>
            <person name="Wilson J."/>
        </authorList>
    </citation>
    <scope>NUCLEOTIDE SEQUENCE</scope>
    <source>
        <strain evidence="1">AA19_3_7</strain>
        <tissue evidence="1">Leaf</tissue>
    </source>
</reference>
<dbReference type="AlphaFoldDB" id="A0AAD5CP73"/>
<dbReference type="EMBL" id="JAMZMK010007256">
    <property type="protein sequence ID" value="KAI7745412.1"/>
    <property type="molecule type" value="Genomic_DNA"/>
</dbReference>
<evidence type="ECO:0000313" key="2">
    <source>
        <dbReference type="Proteomes" id="UP001206925"/>
    </source>
</evidence>
<sequence length="130" mass="15007">QDLLNAKHESTLNRVHAITIFHGGGYGGVETVDERYILGKRDLIEMENKSVMVCAYEGETLYLQTSRALNRVLKAKFVTDGSIELCVSFMKHGYIFREEFLLVVFMNKGIKRRMKKTIRMGKWMPIVKMS</sequence>
<dbReference type="Proteomes" id="UP001206925">
    <property type="component" value="Unassembled WGS sequence"/>
</dbReference>
<feature type="non-terminal residue" evidence="1">
    <location>
        <position position="1"/>
    </location>
</feature>